<protein>
    <recommendedName>
        <fullName evidence="2">YjbR family protein</fullName>
    </recommendedName>
</protein>
<proteinExistence type="predicted"/>
<gene>
    <name evidence="1" type="ORF">AVDCRST_MAG89-5281</name>
</gene>
<evidence type="ECO:0000313" key="1">
    <source>
        <dbReference type="EMBL" id="CAA9379765.1"/>
    </source>
</evidence>
<dbReference type="Pfam" id="PF04237">
    <property type="entry name" value="YjbR"/>
    <property type="match status" value="1"/>
</dbReference>
<organism evidence="1">
    <name type="scientific">uncultured Gemmatimonadota bacterium</name>
    <dbReference type="NCBI Taxonomy" id="203437"/>
    <lineage>
        <taxon>Bacteria</taxon>
        <taxon>Pseudomonadati</taxon>
        <taxon>Gemmatimonadota</taxon>
        <taxon>environmental samples</taxon>
    </lineage>
</organism>
<sequence length="119" mass="13119">MSDALSRVRAACLALPEALEQEAWGEPTFRVKKRIFAMFASARNHHGAGRDGLWCPAPVGVQQMLVRSDPDKFFVPPYVGVKGWIGIRLDAVDDAELRSLVVQGFCQIAPKKLQALVTE</sequence>
<evidence type="ECO:0008006" key="2">
    <source>
        <dbReference type="Google" id="ProtNLM"/>
    </source>
</evidence>
<name>A0A6J4N7G0_9BACT</name>
<dbReference type="Gene3D" id="3.90.1150.30">
    <property type="match status" value="1"/>
</dbReference>
<accession>A0A6J4N7G0</accession>
<dbReference type="AlphaFoldDB" id="A0A6J4N7G0"/>
<dbReference type="InterPro" id="IPR038056">
    <property type="entry name" value="YjbR-like_sf"/>
</dbReference>
<dbReference type="EMBL" id="CADCTV010001108">
    <property type="protein sequence ID" value="CAA9379765.1"/>
    <property type="molecule type" value="Genomic_DNA"/>
</dbReference>
<dbReference type="SUPFAM" id="SSF142906">
    <property type="entry name" value="YjbR-like"/>
    <property type="match status" value="1"/>
</dbReference>
<reference evidence="1" key="1">
    <citation type="submission" date="2020-02" db="EMBL/GenBank/DDBJ databases">
        <authorList>
            <person name="Meier V. D."/>
        </authorList>
    </citation>
    <scope>NUCLEOTIDE SEQUENCE</scope>
    <source>
        <strain evidence="1">AVDCRST_MAG89</strain>
    </source>
</reference>
<dbReference type="InterPro" id="IPR058532">
    <property type="entry name" value="YjbR/MT2646/Rv2570-like"/>
</dbReference>